<dbReference type="InterPro" id="IPR000524">
    <property type="entry name" value="Tscrpt_reg_HTH_GntR"/>
</dbReference>
<dbReference type="Pfam" id="PF00392">
    <property type="entry name" value="GntR"/>
    <property type="match status" value="1"/>
</dbReference>
<keyword evidence="3" id="KW-0804">Transcription</keyword>
<dbReference type="RefSeq" id="WP_131310120.1">
    <property type="nucleotide sequence ID" value="NZ_SJFN01000019.1"/>
</dbReference>
<dbReference type="InterPro" id="IPR011711">
    <property type="entry name" value="GntR_C"/>
</dbReference>
<dbReference type="PRINTS" id="PR00035">
    <property type="entry name" value="HTHGNTR"/>
</dbReference>
<keyword evidence="1" id="KW-0805">Transcription regulation</keyword>
<keyword evidence="6" id="KW-1185">Reference proteome</keyword>
<dbReference type="InterPro" id="IPR036388">
    <property type="entry name" value="WH-like_DNA-bd_sf"/>
</dbReference>
<gene>
    <name evidence="5" type="ORF">EYW49_13535</name>
</gene>
<dbReference type="Gene3D" id="1.20.120.530">
    <property type="entry name" value="GntR ligand-binding domain-like"/>
    <property type="match status" value="1"/>
</dbReference>
<accession>A0A4Q9VNB9</accession>
<dbReference type="Pfam" id="PF07729">
    <property type="entry name" value="FCD"/>
    <property type="match status" value="1"/>
</dbReference>
<dbReference type="Gene3D" id="1.10.10.10">
    <property type="entry name" value="Winged helix-like DNA-binding domain superfamily/Winged helix DNA-binding domain"/>
    <property type="match status" value="1"/>
</dbReference>
<dbReference type="PANTHER" id="PTHR43537">
    <property type="entry name" value="TRANSCRIPTIONAL REGULATOR, GNTR FAMILY"/>
    <property type="match status" value="1"/>
</dbReference>
<dbReference type="GO" id="GO:0003677">
    <property type="term" value="F:DNA binding"/>
    <property type="evidence" value="ECO:0007669"/>
    <property type="project" value="UniProtKB-KW"/>
</dbReference>
<evidence type="ECO:0000313" key="5">
    <source>
        <dbReference type="EMBL" id="TBW36613.1"/>
    </source>
</evidence>
<reference evidence="5 6" key="1">
    <citation type="submission" date="2019-02" db="EMBL/GenBank/DDBJ databases">
        <title>Siculibacillus lacustris gen. nov., sp. nov., a new rosette-forming bacterium isolated from a freshwater crater lake (Lake St. Ana, Romania).</title>
        <authorList>
            <person name="Felfoldi T."/>
            <person name="Marton Z."/>
            <person name="Szabo A."/>
            <person name="Mentes A."/>
            <person name="Boka K."/>
            <person name="Marialigeti K."/>
            <person name="Mathe I."/>
            <person name="Koncz M."/>
            <person name="Schumann P."/>
            <person name="Toth E."/>
        </authorList>
    </citation>
    <scope>NUCLEOTIDE SEQUENCE [LARGE SCALE GENOMIC DNA]</scope>
    <source>
        <strain evidence="5 6">SA-279</strain>
    </source>
</reference>
<sequence length="237" mass="25675">MTNLDLKRLEHGSLSQRAAEALLNYILTNDLRPGASLPAVATLAESLGVSRPVVRESLNALRALGIIEIANGKKATIRDLDSGVLRVYFSRAMQIVDDSMRDVMDVRVGIEIRSAALAARHRSDEDIARLGDIMAQMREGHGGAAEFSLHDTALHLAISEASGNRLIFHIVESLQSALRNASYHGVLALGDRETLDGIVAEHARLVAAIVRGDEEEAAALMRDHLAAAMKRMAERMA</sequence>
<dbReference type="PROSITE" id="PS50949">
    <property type="entry name" value="HTH_GNTR"/>
    <property type="match status" value="1"/>
</dbReference>
<dbReference type="CDD" id="cd07377">
    <property type="entry name" value="WHTH_GntR"/>
    <property type="match status" value="1"/>
</dbReference>
<dbReference type="InterPro" id="IPR008920">
    <property type="entry name" value="TF_FadR/GntR_C"/>
</dbReference>
<evidence type="ECO:0000256" key="3">
    <source>
        <dbReference type="ARBA" id="ARBA00023163"/>
    </source>
</evidence>
<evidence type="ECO:0000313" key="6">
    <source>
        <dbReference type="Proteomes" id="UP000292781"/>
    </source>
</evidence>
<dbReference type="SUPFAM" id="SSF48008">
    <property type="entry name" value="GntR ligand-binding domain-like"/>
    <property type="match status" value="1"/>
</dbReference>
<dbReference type="AlphaFoldDB" id="A0A4Q9VNB9"/>
<comment type="caution">
    <text evidence="5">The sequence shown here is derived from an EMBL/GenBank/DDBJ whole genome shotgun (WGS) entry which is preliminary data.</text>
</comment>
<proteinExistence type="predicted"/>
<evidence type="ECO:0000259" key="4">
    <source>
        <dbReference type="PROSITE" id="PS50949"/>
    </source>
</evidence>
<dbReference type="OrthoDB" id="5454556at2"/>
<dbReference type="Proteomes" id="UP000292781">
    <property type="component" value="Unassembled WGS sequence"/>
</dbReference>
<protein>
    <submittedName>
        <fullName evidence="5">FadR family transcriptional regulator</fullName>
    </submittedName>
</protein>
<organism evidence="5 6">
    <name type="scientific">Siculibacillus lacustris</name>
    <dbReference type="NCBI Taxonomy" id="1549641"/>
    <lineage>
        <taxon>Bacteria</taxon>
        <taxon>Pseudomonadati</taxon>
        <taxon>Pseudomonadota</taxon>
        <taxon>Alphaproteobacteria</taxon>
        <taxon>Hyphomicrobiales</taxon>
        <taxon>Ancalomicrobiaceae</taxon>
        <taxon>Siculibacillus</taxon>
    </lineage>
</organism>
<name>A0A4Q9VNB9_9HYPH</name>
<dbReference type="SUPFAM" id="SSF46785">
    <property type="entry name" value="Winged helix' DNA-binding domain"/>
    <property type="match status" value="1"/>
</dbReference>
<dbReference type="PANTHER" id="PTHR43537:SF5">
    <property type="entry name" value="UXU OPERON TRANSCRIPTIONAL REGULATOR"/>
    <property type="match status" value="1"/>
</dbReference>
<keyword evidence="2" id="KW-0238">DNA-binding</keyword>
<dbReference type="EMBL" id="SJFN01000019">
    <property type="protein sequence ID" value="TBW36613.1"/>
    <property type="molecule type" value="Genomic_DNA"/>
</dbReference>
<evidence type="ECO:0000256" key="2">
    <source>
        <dbReference type="ARBA" id="ARBA00023125"/>
    </source>
</evidence>
<dbReference type="SMART" id="SM00895">
    <property type="entry name" value="FCD"/>
    <property type="match status" value="1"/>
</dbReference>
<evidence type="ECO:0000256" key="1">
    <source>
        <dbReference type="ARBA" id="ARBA00023015"/>
    </source>
</evidence>
<dbReference type="InterPro" id="IPR036390">
    <property type="entry name" value="WH_DNA-bd_sf"/>
</dbReference>
<dbReference type="GO" id="GO:0003700">
    <property type="term" value="F:DNA-binding transcription factor activity"/>
    <property type="evidence" value="ECO:0007669"/>
    <property type="project" value="InterPro"/>
</dbReference>
<dbReference type="SMART" id="SM00345">
    <property type="entry name" value="HTH_GNTR"/>
    <property type="match status" value="1"/>
</dbReference>
<feature type="domain" description="HTH gntR-type" evidence="4">
    <location>
        <begin position="12"/>
        <end position="80"/>
    </location>
</feature>